<evidence type="ECO:0000256" key="1">
    <source>
        <dbReference type="ARBA" id="ARBA00022859"/>
    </source>
</evidence>
<dbReference type="InterPro" id="IPR013783">
    <property type="entry name" value="Ig-like_fold"/>
</dbReference>
<keyword evidence="2" id="KW-1064">Adaptive immunity</keyword>
<evidence type="ECO:0000313" key="6">
    <source>
        <dbReference type="Ensembl" id="ENSXMAP00000041618.1"/>
    </source>
</evidence>
<sequence>MQISSLLKYVCSLTILTSFGASETSTFRIINTFRFVLLFLSLSCCRGESMESIPSSPVVKMPGETLSLSCRGSGFTFGSHGMNWVKQPAGKALEWMGYIYTHGSNTDYSSSFQGRIEITRDNSNSMVSLRLSNLSPDDSAVYYCARRAQ</sequence>
<evidence type="ECO:0000256" key="3">
    <source>
        <dbReference type="ARBA" id="ARBA00043265"/>
    </source>
</evidence>
<dbReference type="InParanoid" id="A0A3B5RCT2"/>
<keyword evidence="1" id="KW-0391">Immunity</keyword>
<reference evidence="6" key="4">
    <citation type="submission" date="2025-09" db="UniProtKB">
        <authorList>
            <consortium name="Ensembl"/>
        </authorList>
    </citation>
    <scope>IDENTIFICATION</scope>
    <source>
        <strain evidence="6">JP 163 A</strain>
    </source>
</reference>
<accession>A0A3B5RCT2</accession>
<name>A0A3B5RCT2_XIPMA</name>
<evidence type="ECO:0000259" key="5">
    <source>
        <dbReference type="PROSITE" id="PS50835"/>
    </source>
</evidence>
<keyword evidence="4" id="KW-0732">Signal</keyword>
<evidence type="ECO:0000313" key="7">
    <source>
        <dbReference type="Proteomes" id="UP000002852"/>
    </source>
</evidence>
<protein>
    <recommendedName>
        <fullName evidence="5">Ig-like domain-containing protein</fullName>
    </recommendedName>
</protein>
<feature type="chain" id="PRO_5017475439" description="Ig-like domain-containing protein" evidence="4">
    <location>
        <begin position="48"/>
        <end position="149"/>
    </location>
</feature>
<reference evidence="7" key="1">
    <citation type="submission" date="2012-01" db="EMBL/GenBank/DDBJ databases">
        <authorList>
            <person name="Walter R."/>
            <person name="Schartl M."/>
            <person name="Warren W."/>
        </authorList>
    </citation>
    <scope>NUCLEOTIDE SEQUENCE [LARGE SCALE GENOMIC DNA]</scope>
    <source>
        <strain evidence="7">JP 163 A</strain>
    </source>
</reference>
<dbReference type="Proteomes" id="UP000002852">
    <property type="component" value="Unassembled WGS sequence"/>
</dbReference>
<keyword evidence="7" id="KW-1185">Reference proteome</keyword>
<dbReference type="PROSITE" id="PS50835">
    <property type="entry name" value="IG_LIKE"/>
    <property type="match status" value="1"/>
</dbReference>
<dbReference type="GeneTree" id="ENSGT01020000230358"/>
<dbReference type="SMART" id="SM00406">
    <property type="entry name" value="IGv"/>
    <property type="match status" value="1"/>
</dbReference>
<dbReference type="SUPFAM" id="SSF48726">
    <property type="entry name" value="Immunoglobulin"/>
    <property type="match status" value="1"/>
</dbReference>
<dbReference type="Gene3D" id="2.60.40.10">
    <property type="entry name" value="Immunoglobulins"/>
    <property type="match status" value="1"/>
</dbReference>
<dbReference type="GO" id="GO:0019814">
    <property type="term" value="C:immunoglobulin complex"/>
    <property type="evidence" value="ECO:0007669"/>
    <property type="project" value="UniProtKB-KW"/>
</dbReference>
<organism evidence="6 7">
    <name type="scientific">Xiphophorus maculatus</name>
    <name type="common">Southern platyfish</name>
    <name type="synonym">Platypoecilus maculatus</name>
    <dbReference type="NCBI Taxonomy" id="8083"/>
    <lineage>
        <taxon>Eukaryota</taxon>
        <taxon>Metazoa</taxon>
        <taxon>Chordata</taxon>
        <taxon>Craniata</taxon>
        <taxon>Vertebrata</taxon>
        <taxon>Euteleostomi</taxon>
        <taxon>Actinopterygii</taxon>
        <taxon>Neopterygii</taxon>
        <taxon>Teleostei</taxon>
        <taxon>Neoteleostei</taxon>
        <taxon>Acanthomorphata</taxon>
        <taxon>Ovalentaria</taxon>
        <taxon>Atherinomorphae</taxon>
        <taxon>Cyprinodontiformes</taxon>
        <taxon>Poeciliidae</taxon>
        <taxon>Poeciliinae</taxon>
        <taxon>Xiphophorus</taxon>
    </lineage>
</organism>
<dbReference type="Pfam" id="PF07686">
    <property type="entry name" value="V-set"/>
    <property type="match status" value="1"/>
</dbReference>
<reference evidence="6" key="3">
    <citation type="submission" date="2025-08" db="UniProtKB">
        <authorList>
            <consortium name="Ensembl"/>
        </authorList>
    </citation>
    <scope>IDENTIFICATION</scope>
    <source>
        <strain evidence="6">JP 163 A</strain>
    </source>
</reference>
<proteinExistence type="predicted"/>
<dbReference type="InterPro" id="IPR050199">
    <property type="entry name" value="IgHV"/>
</dbReference>
<dbReference type="AlphaFoldDB" id="A0A3B5RCT2"/>
<dbReference type="InterPro" id="IPR036179">
    <property type="entry name" value="Ig-like_dom_sf"/>
</dbReference>
<dbReference type="Ensembl" id="ENSXMAT00000021779.1">
    <property type="protein sequence ID" value="ENSXMAP00000041618.1"/>
    <property type="gene ID" value="ENSXMAG00000020862.1"/>
</dbReference>
<reference evidence="7" key="2">
    <citation type="journal article" date="2013" name="Nat. Genet.">
        <title>The genome of the platyfish, Xiphophorus maculatus, provides insights into evolutionary adaptation and several complex traits.</title>
        <authorList>
            <person name="Schartl M."/>
            <person name="Walter R.B."/>
            <person name="Shen Y."/>
            <person name="Garcia T."/>
            <person name="Catchen J."/>
            <person name="Amores A."/>
            <person name="Braasch I."/>
            <person name="Chalopin D."/>
            <person name="Volff J.N."/>
            <person name="Lesch K.P."/>
            <person name="Bisazza A."/>
            <person name="Minx P."/>
            <person name="Hillier L."/>
            <person name="Wilson R.K."/>
            <person name="Fuerstenberg S."/>
            <person name="Boore J."/>
            <person name="Searle S."/>
            <person name="Postlethwait J.H."/>
            <person name="Warren W.C."/>
        </authorList>
    </citation>
    <scope>NUCLEOTIDE SEQUENCE [LARGE SCALE GENOMIC DNA]</scope>
    <source>
        <strain evidence="7">JP 163 A</strain>
    </source>
</reference>
<dbReference type="PANTHER" id="PTHR23266">
    <property type="entry name" value="IMMUNOGLOBULIN HEAVY CHAIN"/>
    <property type="match status" value="1"/>
</dbReference>
<feature type="domain" description="Ig-like" evidence="5">
    <location>
        <begin position="48"/>
        <end position="149"/>
    </location>
</feature>
<evidence type="ECO:0000256" key="4">
    <source>
        <dbReference type="SAM" id="SignalP"/>
    </source>
</evidence>
<keyword evidence="3" id="KW-1280">Immunoglobulin</keyword>
<dbReference type="OMA" id="MGYIYTH"/>
<dbReference type="InterPro" id="IPR007110">
    <property type="entry name" value="Ig-like_dom"/>
</dbReference>
<feature type="signal peptide" evidence="4">
    <location>
        <begin position="1"/>
        <end position="47"/>
    </location>
</feature>
<dbReference type="GO" id="GO:0002250">
    <property type="term" value="P:adaptive immune response"/>
    <property type="evidence" value="ECO:0007669"/>
    <property type="project" value="UniProtKB-KW"/>
</dbReference>
<dbReference type="GO" id="GO:0005576">
    <property type="term" value="C:extracellular region"/>
    <property type="evidence" value="ECO:0007669"/>
    <property type="project" value="UniProtKB-ARBA"/>
</dbReference>
<dbReference type="InterPro" id="IPR013106">
    <property type="entry name" value="Ig_V-set"/>
</dbReference>
<evidence type="ECO:0000256" key="2">
    <source>
        <dbReference type="ARBA" id="ARBA00023130"/>
    </source>
</evidence>